<feature type="transmembrane region" description="Helical" evidence="7">
    <location>
        <begin position="105"/>
        <end position="125"/>
    </location>
</feature>
<dbReference type="GO" id="GO:0055085">
    <property type="term" value="P:transmembrane transport"/>
    <property type="evidence" value="ECO:0007669"/>
    <property type="project" value="InterPro"/>
</dbReference>
<evidence type="ECO:0000256" key="5">
    <source>
        <dbReference type="ARBA" id="ARBA00022989"/>
    </source>
</evidence>
<feature type="transmembrane region" description="Helical" evidence="7">
    <location>
        <begin position="296"/>
        <end position="317"/>
    </location>
</feature>
<comment type="similarity">
    <text evidence="7">Belongs to the binding-protein-dependent transport system permease family.</text>
</comment>
<feature type="compositionally biased region" description="Basic and acidic residues" evidence="8">
    <location>
        <begin position="1"/>
        <end position="11"/>
    </location>
</feature>
<feature type="region of interest" description="Disordered" evidence="8">
    <location>
        <begin position="1"/>
        <end position="29"/>
    </location>
</feature>
<accession>A0A6G4UX56</accession>
<feature type="transmembrane region" description="Helical" evidence="7">
    <location>
        <begin position="137"/>
        <end position="155"/>
    </location>
</feature>
<dbReference type="SUPFAM" id="SSF161098">
    <property type="entry name" value="MetI-like"/>
    <property type="match status" value="1"/>
</dbReference>
<keyword evidence="2 7" id="KW-0813">Transport</keyword>
<dbReference type="Proteomes" id="UP000472335">
    <property type="component" value="Unassembled WGS sequence"/>
</dbReference>
<feature type="domain" description="ABC transmembrane type-1" evidence="9">
    <location>
        <begin position="100"/>
        <end position="314"/>
    </location>
</feature>
<feature type="transmembrane region" description="Helical" evidence="7">
    <location>
        <begin position="188"/>
        <end position="210"/>
    </location>
</feature>
<evidence type="ECO:0000259" key="9">
    <source>
        <dbReference type="PROSITE" id="PS50928"/>
    </source>
</evidence>
<proteinExistence type="inferred from homology"/>
<dbReference type="AlphaFoldDB" id="A0A6G4UX56"/>
<feature type="transmembrane region" description="Helical" evidence="7">
    <location>
        <begin position="40"/>
        <end position="62"/>
    </location>
</feature>
<name>A0A6G4UX56_9ACTN</name>
<comment type="caution">
    <text evidence="10">The sequence shown here is derived from an EMBL/GenBank/DDBJ whole genome shotgun (WGS) entry which is preliminary data.</text>
</comment>
<keyword evidence="5 7" id="KW-1133">Transmembrane helix</keyword>
<evidence type="ECO:0000256" key="4">
    <source>
        <dbReference type="ARBA" id="ARBA00022692"/>
    </source>
</evidence>
<gene>
    <name evidence="10" type="ORF">G5C60_01240</name>
</gene>
<keyword evidence="4 7" id="KW-0812">Transmembrane</keyword>
<dbReference type="Pfam" id="PF00528">
    <property type="entry name" value="BPD_transp_1"/>
    <property type="match status" value="1"/>
</dbReference>
<dbReference type="PANTHER" id="PTHR30193:SF1">
    <property type="entry name" value="ABC TRANSPORTER PERMEASE PROTEIN YESP-RELATED"/>
    <property type="match status" value="1"/>
</dbReference>
<sequence length="326" mass="36620">MTTAKIDEVVKEPTAPATPSDQRERDRMRRRAARRRGGGWWPYLFLAPWFVGLFGLTIYPMLDSLYLSFTDFDLLSPAKWVGTQNYSRMFSEDPKFWKSVSVTTVYVVVSVPLKLALALAVAVLLNRPLRGLGFYRAAFYLPSLLGGAVAIAIMWRQLFGGEGLFNEFLGWFGIDSTQDWISNPDSSVYTLILLAVWQFGTPMVIFLAGLKQLPKDVYEAAAIDGAGVMTRFFRITLPLLTPIVFFNVVLQIIGAFQTFTPAYVVSNGTGGPLDSTMLYSLYLYKKGFTDLEMGYASALAWVLFLVIAVFTAINFIASRYWVHYDD</sequence>
<dbReference type="GO" id="GO:0005886">
    <property type="term" value="C:plasma membrane"/>
    <property type="evidence" value="ECO:0007669"/>
    <property type="project" value="UniProtKB-SubCell"/>
</dbReference>
<comment type="subcellular location">
    <subcellularLocation>
        <location evidence="1 7">Cell membrane</location>
        <topology evidence="1 7">Multi-pass membrane protein</topology>
    </subcellularLocation>
</comment>
<keyword evidence="11" id="KW-1185">Reference proteome</keyword>
<evidence type="ECO:0000256" key="1">
    <source>
        <dbReference type="ARBA" id="ARBA00004651"/>
    </source>
</evidence>
<protein>
    <submittedName>
        <fullName evidence="10">Sugar ABC transporter permease</fullName>
    </submittedName>
</protein>
<dbReference type="SUPFAM" id="SSF160964">
    <property type="entry name" value="MalF N-terminal region-like"/>
    <property type="match status" value="1"/>
</dbReference>
<dbReference type="PROSITE" id="PS50928">
    <property type="entry name" value="ABC_TM1"/>
    <property type="match status" value="1"/>
</dbReference>
<reference evidence="10 11" key="1">
    <citation type="submission" date="2020-02" db="EMBL/GenBank/DDBJ databases">
        <title>Whole-genome analyses of novel actinobacteria.</title>
        <authorList>
            <person name="Sahin N."/>
            <person name="Gencbay T."/>
        </authorList>
    </citation>
    <scope>NUCLEOTIDE SEQUENCE [LARGE SCALE GENOMIC DNA]</scope>
    <source>
        <strain evidence="10 11">HC44</strain>
    </source>
</reference>
<evidence type="ECO:0000256" key="8">
    <source>
        <dbReference type="SAM" id="MobiDB-lite"/>
    </source>
</evidence>
<keyword evidence="6 7" id="KW-0472">Membrane</keyword>
<dbReference type="Gene3D" id="1.10.3720.10">
    <property type="entry name" value="MetI-like"/>
    <property type="match status" value="1"/>
</dbReference>
<dbReference type="EMBL" id="JAAKZY010000002">
    <property type="protein sequence ID" value="NGO06341.1"/>
    <property type="molecule type" value="Genomic_DNA"/>
</dbReference>
<dbReference type="RefSeq" id="WP_165254254.1">
    <property type="nucleotide sequence ID" value="NZ_JAAKZY010000002.1"/>
</dbReference>
<keyword evidence="3" id="KW-1003">Cell membrane</keyword>
<dbReference type="InterPro" id="IPR051393">
    <property type="entry name" value="ABC_transporter_permease"/>
</dbReference>
<dbReference type="InterPro" id="IPR000515">
    <property type="entry name" value="MetI-like"/>
</dbReference>
<dbReference type="CDD" id="cd06261">
    <property type="entry name" value="TM_PBP2"/>
    <property type="match status" value="1"/>
</dbReference>
<evidence type="ECO:0000256" key="7">
    <source>
        <dbReference type="RuleBase" id="RU363032"/>
    </source>
</evidence>
<dbReference type="PANTHER" id="PTHR30193">
    <property type="entry name" value="ABC TRANSPORTER PERMEASE PROTEIN"/>
    <property type="match status" value="1"/>
</dbReference>
<evidence type="ECO:0000256" key="2">
    <source>
        <dbReference type="ARBA" id="ARBA00022448"/>
    </source>
</evidence>
<dbReference type="InterPro" id="IPR035906">
    <property type="entry name" value="MetI-like_sf"/>
</dbReference>
<evidence type="ECO:0000313" key="10">
    <source>
        <dbReference type="EMBL" id="NGO06341.1"/>
    </source>
</evidence>
<evidence type="ECO:0000313" key="11">
    <source>
        <dbReference type="Proteomes" id="UP000472335"/>
    </source>
</evidence>
<evidence type="ECO:0000256" key="3">
    <source>
        <dbReference type="ARBA" id="ARBA00022475"/>
    </source>
</evidence>
<feature type="transmembrane region" description="Helical" evidence="7">
    <location>
        <begin position="231"/>
        <end position="256"/>
    </location>
</feature>
<evidence type="ECO:0000256" key="6">
    <source>
        <dbReference type="ARBA" id="ARBA00023136"/>
    </source>
</evidence>
<organism evidence="10 11">
    <name type="scientific">Streptomyces scabichelini</name>
    <dbReference type="NCBI Taxonomy" id="2711217"/>
    <lineage>
        <taxon>Bacteria</taxon>
        <taxon>Bacillati</taxon>
        <taxon>Actinomycetota</taxon>
        <taxon>Actinomycetes</taxon>
        <taxon>Kitasatosporales</taxon>
        <taxon>Streptomycetaceae</taxon>
        <taxon>Streptomyces</taxon>
    </lineage>
</organism>